<accession>A0A977IEY1</accession>
<gene>
    <name evidence="1" type="ORF">NWT39_03095</name>
</gene>
<name>A0A977IEY1_9ARCH</name>
<sequence length="276" mass="30812">MSECLHILDRLGYSRLSGNADQILIESVRDALRIFGDAAGSLISILATDSGLSEKELLLDYRAVEMSLNRRLGKDIGKMIMGLIKKELLRHVPSADSDQDIGEIVDRIRITDVVNFVRSREGHEHVLFLYKNAKTKDEVLAEFFESAATTTPKGILSVSPCRIPSTNNMLYGELLSVERSKAMSKAFDWVYTIHSVNDSKKGTRIAGEDASWFFRNGLENEFTQGERAIGTRAAENISFLCSYDLAKLDERHLETIIPFHGFVILDDPPAVYKGPA</sequence>
<dbReference type="EMBL" id="CP103305">
    <property type="protein sequence ID" value="UVS69781.1"/>
    <property type="molecule type" value="Genomic_DNA"/>
</dbReference>
<dbReference type="AlphaFoldDB" id="A0A977IEY1"/>
<evidence type="ECO:0000313" key="1">
    <source>
        <dbReference type="EMBL" id="UVS69781.1"/>
    </source>
</evidence>
<reference evidence="1" key="1">
    <citation type="submission" date="2022-08" db="EMBL/GenBank/DDBJ databases">
        <title>Dynamic responses of ammonia-oxidizing microbial communities induced by reactive oxygen species (ROS) in fluctuating redox aquifers.</title>
        <authorList>
            <person name="Wang P."/>
            <person name="Wang H."/>
        </authorList>
    </citation>
    <scope>NUCLEOTIDE SEQUENCE</scope>
    <source>
        <strain evidence="1">PLX03</strain>
    </source>
</reference>
<evidence type="ECO:0008006" key="2">
    <source>
        <dbReference type="Google" id="ProtNLM"/>
    </source>
</evidence>
<dbReference type="GeneID" id="74945890"/>
<proteinExistence type="predicted"/>
<dbReference type="Proteomes" id="UP001059771">
    <property type="component" value="Chromosome"/>
</dbReference>
<dbReference type="RefSeq" id="WP_144239447.1">
    <property type="nucleotide sequence ID" value="NZ_CP103305.1"/>
</dbReference>
<organism evidence="1">
    <name type="scientific">Nitrososphaera viennensis</name>
    <dbReference type="NCBI Taxonomy" id="1034015"/>
    <lineage>
        <taxon>Archaea</taxon>
        <taxon>Nitrososphaerota</taxon>
        <taxon>Nitrososphaeria</taxon>
        <taxon>Nitrososphaerales</taxon>
        <taxon>Nitrososphaeraceae</taxon>
        <taxon>Nitrososphaera</taxon>
    </lineage>
</organism>
<protein>
    <recommendedName>
        <fullName evidence="2">MEDS domain-containing protein</fullName>
    </recommendedName>
</protein>